<dbReference type="Proteomes" id="UP000738359">
    <property type="component" value="Unassembled WGS sequence"/>
</dbReference>
<feature type="non-terminal residue" evidence="1">
    <location>
        <position position="358"/>
    </location>
</feature>
<comment type="caution">
    <text evidence="1">The sequence shown here is derived from an EMBL/GenBank/DDBJ whole genome shotgun (WGS) entry which is preliminary data.</text>
</comment>
<evidence type="ECO:0000313" key="1">
    <source>
        <dbReference type="EMBL" id="KAF9966861.1"/>
    </source>
</evidence>
<dbReference type="AlphaFoldDB" id="A0A9P6JC52"/>
<dbReference type="Pfam" id="PF12505">
    <property type="entry name" value="DUF3712"/>
    <property type="match status" value="1"/>
</dbReference>
<name>A0A9P6JC52_MORAP</name>
<dbReference type="EMBL" id="JAAAHY010000121">
    <property type="protein sequence ID" value="KAF9966861.1"/>
    <property type="molecule type" value="Genomic_DNA"/>
</dbReference>
<gene>
    <name evidence="1" type="ORF">BGZ70_001027</name>
</gene>
<dbReference type="InterPro" id="IPR022185">
    <property type="entry name" value="DUF3712"/>
</dbReference>
<reference evidence="1" key="1">
    <citation type="journal article" date="2020" name="Fungal Divers.">
        <title>Resolving the Mortierellaceae phylogeny through synthesis of multi-gene phylogenetics and phylogenomics.</title>
        <authorList>
            <person name="Vandepol N."/>
            <person name="Liber J."/>
            <person name="Desiro A."/>
            <person name="Na H."/>
            <person name="Kennedy M."/>
            <person name="Barry K."/>
            <person name="Grigoriev I.V."/>
            <person name="Miller A.N."/>
            <person name="O'Donnell K."/>
            <person name="Stajich J.E."/>
            <person name="Bonito G."/>
        </authorList>
    </citation>
    <scope>NUCLEOTIDE SEQUENCE</scope>
    <source>
        <strain evidence="1">CK1249</strain>
    </source>
</reference>
<dbReference type="OrthoDB" id="10039566at2759"/>
<accession>A0A9P6JC52</accession>
<evidence type="ECO:0000313" key="2">
    <source>
        <dbReference type="Proteomes" id="UP000738359"/>
    </source>
</evidence>
<protein>
    <submittedName>
        <fullName evidence="1">Uncharacterized protein</fullName>
    </submittedName>
</protein>
<organism evidence="1 2">
    <name type="scientific">Mortierella alpina</name>
    <name type="common">Oleaginous fungus</name>
    <name type="synonym">Mortierella renispora</name>
    <dbReference type="NCBI Taxonomy" id="64518"/>
    <lineage>
        <taxon>Eukaryota</taxon>
        <taxon>Fungi</taxon>
        <taxon>Fungi incertae sedis</taxon>
        <taxon>Mucoromycota</taxon>
        <taxon>Mortierellomycotina</taxon>
        <taxon>Mortierellomycetes</taxon>
        <taxon>Mortierellales</taxon>
        <taxon>Mortierellaceae</taxon>
        <taxon>Mortierella</taxon>
    </lineage>
</organism>
<keyword evidence="2" id="KW-1185">Reference proteome</keyword>
<proteinExistence type="predicted"/>
<sequence>RVRTTTPQAPLVVGASSKEVFHHFIADLSADTTYELGLRGVAIAKLDLGPFGNITVENIPLDIKTSVEGLQGLRHIQYISLLSLTSGELIKVSSLINIHNPSQLTLYLGELIFQANMFNYTDETLLGVSRNLNLRLVPGANVVPAQFELNLTYPAATQMTALLLTQDISKIPALHAGLAKVRTSVVIPQLLPLGFTQNPYSHVWHLKVLSTTVDDGLIEMTQTIHNVYPGTTMRIVKGANETSDLDSNALSVYLASDHETPLAQFQPEMTVELNANASKMISFKMRLRDEFTREKTFGRGVLCKAEWSKTQGGLVAYACLWSSRSDRLHHGLVKRGFADNDAVHASDRTRLAVAQGLL</sequence>